<dbReference type="GO" id="GO:0003723">
    <property type="term" value="F:RNA binding"/>
    <property type="evidence" value="ECO:0007669"/>
    <property type="project" value="UniProtKB-KW"/>
</dbReference>
<dbReference type="Gene3D" id="3.40.50.720">
    <property type="entry name" value="NAD(P)-binding Rossmann-like Domain"/>
    <property type="match status" value="1"/>
</dbReference>
<evidence type="ECO:0000256" key="5">
    <source>
        <dbReference type="ARBA" id="ARBA00022884"/>
    </source>
</evidence>
<evidence type="ECO:0000313" key="7">
    <source>
        <dbReference type="EMBL" id="BBA35272.1"/>
    </source>
</evidence>
<protein>
    <submittedName>
        <fullName evidence="7">Alcohol dehydrogenase</fullName>
    </submittedName>
</protein>
<evidence type="ECO:0000256" key="4">
    <source>
        <dbReference type="ARBA" id="ARBA00022857"/>
    </source>
</evidence>
<dbReference type="SUPFAM" id="SSF50129">
    <property type="entry name" value="GroES-like"/>
    <property type="match status" value="1"/>
</dbReference>
<comment type="subunit">
    <text evidence="2">Homotetramer.</text>
</comment>
<dbReference type="AlphaFoldDB" id="A0A250KUL4"/>
<accession>A0A250KUL4</accession>
<dbReference type="PROSITE" id="PS01162">
    <property type="entry name" value="QOR_ZETA_CRYSTAL"/>
    <property type="match status" value="1"/>
</dbReference>
<dbReference type="Pfam" id="PF08240">
    <property type="entry name" value="ADH_N"/>
    <property type="match status" value="1"/>
</dbReference>
<dbReference type="SUPFAM" id="SSF51735">
    <property type="entry name" value="NAD(P)-binding Rossmann-fold domains"/>
    <property type="match status" value="1"/>
</dbReference>
<dbReference type="CDD" id="cd08272">
    <property type="entry name" value="MDR6"/>
    <property type="match status" value="1"/>
</dbReference>
<dbReference type="GO" id="GO:0016491">
    <property type="term" value="F:oxidoreductase activity"/>
    <property type="evidence" value="ECO:0007669"/>
    <property type="project" value="InterPro"/>
</dbReference>
<dbReference type="KEGG" id="mmai:sS8_3334"/>
<feature type="domain" description="Enoyl reductase (ER)" evidence="6">
    <location>
        <begin position="10"/>
        <end position="328"/>
    </location>
</feature>
<dbReference type="EMBL" id="AP017928">
    <property type="protein sequence ID" value="BBA35272.1"/>
    <property type="molecule type" value="Genomic_DNA"/>
</dbReference>
<gene>
    <name evidence="7" type="ORF">sS8_3334</name>
</gene>
<dbReference type="OrthoDB" id="9785812at2"/>
<evidence type="ECO:0000313" key="8">
    <source>
        <dbReference type="Proteomes" id="UP000266313"/>
    </source>
</evidence>
<dbReference type="InterPro" id="IPR051603">
    <property type="entry name" value="Zinc-ADH_QOR/CCCR"/>
</dbReference>
<dbReference type="PANTHER" id="PTHR44154:SF1">
    <property type="entry name" value="QUINONE OXIDOREDUCTASE"/>
    <property type="match status" value="1"/>
</dbReference>
<keyword evidence="8" id="KW-1185">Reference proteome</keyword>
<keyword evidence="4" id="KW-0521">NADP</keyword>
<evidence type="ECO:0000256" key="2">
    <source>
        <dbReference type="ARBA" id="ARBA00011881"/>
    </source>
</evidence>
<dbReference type="Proteomes" id="UP000266313">
    <property type="component" value="Chromosome"/>
</dbReference>
<comment type="subcellular location">
    <subcellularLocation>
        <location evidence="1">Cytoplasm</location>
    </subcellularLocation>
</comment>
<dbReference type="InterPro" id="IPR011032">
    <property type="entry name" value="GroES-like_sf"/>
</dbReference>
<reference evidence="7 8" key="1">
    <citation type="submission" date="2016-12" db="EMBL/GenBank/DDBJ databases">
        <title>Genome sequencing of Methylocaldum marinum.</title>
        <authorList>
            <person name="Takeuchi M."/>
            <person name="Kamagata Y."/>
            <person name="Hiraoka S."/>
            <person name="Oshima K."/>
            <person name="Hattori M."/>
            <person name="Iwasaki W."/>
        </authorList>
    </citation>
    <scope>NUCLEOTIDE SEQUENCE [LARGE SCALE GENOMIC DNA]</scope>
    <source>
        <strain evidence="7 8">S8</strain>
    </source>
</reference>
<proteinExistence type="predicted"/>
<sequence>MKAILMTQPGLPDLLELREIEEPTITEPSQIKVRLRAAGVNPVDTKIRRNGLFYPNPLPAVLGCDGAGEVVEIGGAVSRFNIGDSVWFCHGGLGGDQGNYAEYTVLDERWAAPIPQSLDFEHAAAAPLVLITAWGALYDRGRLQAGQTVLIHAAAGGVGHVAVQLAKLRDARVLATIGSAEKAELARNWGADTAIDYRQEDFAQRVNELTDGQGADLVIDTVGPDVFRHSIDCTAHFGDLVTLLDPGNISLQEARMRNLRIGFELMLAPMLRNLHEARDHHVEILQQCGEWIDQGVLNIHVSQVLPLEKAAAAHALIETGHTTGKIVLKIS</sequence>
<keyword evidence="3" id="KW-0963">Cytoplasm</keyword>
<dbReference type="SMART" id="SM00829">
    <property type="entry name" value="PKS_ER"/>
    <property type="match status" value="1"/>
</dbReference>
<dbReference type="InterPro" id="IPR013154">
    <property type="entry name" value="ADH-like_N"/>
</dbReference>
<name>A0A250KUL4_9GAMM</name>
<evidence type="ECO:0000259" key="6">
    <source>
        <dbReference type="SMART" id="SM00829"/>
    </source>
</evidence>
<organism evidence="7 8">
    <name type="scientific">Methylocaldum marinum</name>
    <dbReference type="NCBI Taxonomy" id="1432792"/>
    <lineage>
        <taxon>Bacteria</taxon>
        <taxon>Pseudomonadati</taxon>
        <taxon>Pseudomonadota</taxon>
        <taxon>Gammaproteobacteria</taxon>
        <taxon>Methylococcales</taxon>
        <taxon>Methylococcaceae</taxon>
        <taxon>Methylocaldum</taxon>
    </lineage>
</organism>
<dbReference type="RefSeq" id="WP_119630506.1">
    <property type="nucleotide sequence ID" value="NZ_AP017928.1"/>
</dbReference>
<keyword evidence="5" id="KW-0694">RNA-binding</keyword>
<dbReference type="Gene3D" id="3.90.180.10">
    <property type="entry name" value="Medium-chain alcohol dehydrogenases, catalytic domain"/>
    <property type="match status" value="1"/>
</dbReference>
<evidence type="ECO:0000256" key="1">
    <source>
        <dbReference type="ARBA" id="ARBA00004496"/>
    </source>
</evidence>
<dbReference type="PANTHER" id="PTHR44154">
    <property type="entry name" value="QUINONE OXIDOREDUCTASE"/>
    <property type="match status" value="1"/>
</dbReference>
<dbReference type="Pfam" id="PF13602">
    <property type="entry name" value="ADH_zinc_N_2"/>
    <property type="match status" value="1"/>
</dbReference>
<evidence type="ECO:0000256" key="3">
    <source>
        <dbReference type="ARBA" id="ARBA00022490"/>
    </source>
</evidence>
<dbReference type="GO" id="GO:0008270">
    <property type="term" value="F:zinc ion binding"/>
    <property type="evidence" value="ECO:0007669"/>
    <property type="project" value="InterPro"/>
</dbReference>
<dbReference type="InterPro" id="IPR020843">
    <property type="entry name" value="ER"/>
</dbReference>
<dbReference type="GO" id="GO:0005737">
    <property type="term" value="C:cytoplasm"/>
    <property type="evidence" value="ECO:0007669"/>
    <property type="project" value="UniProtKB-SubCell"/>
</dbReference>
<dbReference type="InterPro" id="IPR002364">
    <property type="entry name" value="Quin_OxRdtase/zeta-crystal_CS"/>
</dbReference>
<dbReference type="InterPro" id="IPR036291">
    <property type="entry name" value="NAD(P)-bd_dom_sf"/>
</dbReference>